<dbReference type="EMBL" id="VKLW01000005">
    <property type="protein sequence ID" value="TYK34813.1"/>
    <property type="molecule type" value="Genomic_DNA"/>
</dbReference>
<evidence type="ECO:0000256" key="6">
    <source>
        <dbReference type="ARBA" id="ARBA00023308"/>
    </source>
</evidence>
<evidence type="ECO:0000256" key="5">
    <source>
        <dbReference type="ARBA" id="ARBA00022840"/>
    </source>
</evidence>
<dbReference type="Pfam" id="PF00370">
    <property type="entry name" value="FGGY_N"/>
    <property type="match status" value="1"/>
</dbReference>
<feature type="domain" description="Carbohydrate kinase FGGY C-terminal" evidence="8">
    <location>
        <begin position="260"/>
        <end position="449"/>
    </location>
</feature>
<dbReference type="InterPro" id="IPR050406">
    <property type="entry name" value="FGGY_Carb_Kinase"/>
</dbReference>
<dbReference type="GO" id="GO:0008993">
    <property type="term" value="F:rhamnulokinase activity"/>
    <property type="evidence" value="ECO:0007669"/>
    <property type="project" value="InterPro"/>
</dbReference>
<dbReference type="AlphaFoldDB" id="A0A5D3EX47"/>
<evidence type="ECO:0000256" key="3">
    <source>
        <dbReference type="ARBA" id="ARBA00022741"/>
    </source>
</evidence>
<dbReference type="GO" id="GO:0019301">
    <property type="term" value="P:rhamnose catabolic process"/>
    <property type="evidence" value="ECO:0007669"/>
    <property type="project" value="InterPro"/>
</dbReference>
<evidence type="ECO:0000259" key="7">
    <source>
        <dbReference type="Pfam" id="PF00370"/>
    </source>
</evidence>
<proteinExistence type="inferred from homology"/>
<dbReference type="GO" id="GO:0005524">
    <property type="term" value="F:ATP binding"/>
    <property type="evidence" value="ECO:0007669"/>
    <property type="project" value="UniProtKB-KW"/>
</dbReference>
<dbReference type="Proteomes" id="UP000324383">
    <property type="component" value="Unassembled WGS sequence"/>
</dbReference>
<comment type="similarity">
    <text evidence="1">Belongs to the FGGY kinase family.</text>
</comment>
<keyword evidence="5" id="KW-0067">ATP-binding</keyword>
<accession>A0A5D3EX47</accession>
<keyword evidence="6" id="KW-0684">Rhamnose metabolism</keyword>
<dbReference type="Gene3D" id="3.30.420.40">
    <property type="match status" value="2"/>
</dbReference>
<dbReference type="InterPro" id="IPR018484">
    <property type="entry name" value="FGGY_N"/>
</dbReference>
<keyword evidence="2" id="KW-0808">Transferase</keyword>
<evidence type="ECO:0000313" key="9">
    <source>
        <dbReference type="EMBL" id="TYK34813.1"/>
    </source>
</evidence>
<dbReference type="InterPro" id="IPR000577">
    <property type="entry name" value="Carb_kinase_FGGY"/>
</dbReference>
<dbReference type="InterPro" id="IPR043129">
    <property type="entry name" value="ATPase_NBD"/>
</dbReference>
<dbReference type="RefSeq" id="WP_148727013.1">
    <property type="nucleotide sequence ID" value="NZ_CP197398.1"/>
</dbReference>
<name>A0A5D3EX47_9BACE</name>
<dbReference type="PANTHER" id="PTHR43095">
    <property type="entry name" value="SUGAR KINASE"/>
    <property type="match status" value="1"/>
</dbReference>
<keyword evidence="10" id="KW-1185">Reference proteome</keyword>
<organism evidence="9 10">
    <name type="scientific">Bacteroides pyogenes</name>
    <dbReference type="NCBI Taxonomy" id="310300"/>
    <lineage>
        <taxon>Bacteria</taxon>
        <taxon>Pseudomonadati</taxon>
        <taxon>Bacteroidota</taxon>
        <taxon>Bacteroidia</taxon>
        <taxon>Bacteroidales</taxon>
        <taxon>Bacteroidaceae</taxon>
        <taxon>Bacteroides</taxon>
    </lineage>
</organism>
<keyword evidence="4 9" id="KW-0418">Kinase</keyword>
<dbReference type="CDD" id="cd07771">
    <property type="entry name" value="ASKHA_NBD_FGGY_RhaB-like"/>
    <property type="match status" value="1"/>
</dbReference>
<evidence type="ECO:0000256" key="4">
    <source>
        <dbReference type="ARBA" id="ARBA00022777"/>
    </source>
</evidence>
<reference evidence="9 10" key="1">
    <citation type="submission" date="2019-07" db="EMBL/GenBank/DDBJ databases">
        <title>Draft Genome Sequences of Bacteroides pyogenes Strains Isolated from the Uterus Holstein Dairy Cows with Metritis.</title>
        <authorList>
            <person name="Cunha F."/>
            <person name="Galvao K.N."/>
            <person name="Jeon S.J."/>
            <person name="Jeong K.C."/>
        </authorList>
    </citation>
    <scope>NUCLEOTIDE SEQUENCE [LARGE SCALE GENOMIC DNA]</scope>
    <source>
        <strain evidence="9 10">KG-31</strain>
    </source>
</reference>
<dbReference type="SUPFAM" id="SSF53067">
    <property type="entry name" value="Actin-like ATPase domain"/>
    <property type="match status" value="2"/>
</dbReference>
<sequence length="476" mass="52441">MEDTMRNTYLAADFGGGSGRLIAGSLFQGKLELEEVHRFANRQVKLGNHLYWDFLSLFEELKTGLKKTARKGYSVKGIGIDTWGVDFGLIDKDGNLLGNPVCYRDARTDGMPAKVFRILDEQAHYAETGIQVMAINTLFQLYSMKESGDVLLKAADKLLFMPDLFSYFLTGVANNEYSIASTSELLDARRRNWSLSAIRALGLPEHLFGEIIPPGTIRGKLKEEIARETGLDTVDVIAVGSHDTASAVAAVPAAEGPVAFLSSGTWSLLGVETDEPILTEEAREARFTNEGGVGGRIRFLRNITGLWILQRLMSEWEMRGEKQSYDTLIPQAADAAISSIIPVDDALFMNPESMEAAIRNYCRDHALPIPQNKAEFAKCVLRSLAFKYGQAVERLNRCLPSPIRRLNIIGGGSQNKLLNQLTANQLGIPVYAGPVEATAMGNILTQAMAKGEIADLNELREIVMRSVTPEEFHPQK</sequence>
<evidence type="ECO:0000256" key="2">
    <source>
        <dbReference type="ARBA" id="ARBA00022679"/>
    </source>
</evidence>
<evidence type="ECO:0000259" key="8">
    <source>
        <dbReference type="Pfam" id="PF02782"/>
    </source>
</evidence>
<protein>
    <submittedName>
        <fullName evidence="9">Rhamnulokinase</fullName>
    </submittedName>
</protein>
<feature type="domain" description="Carbohydrate kinase FGGY N-terminal" evidence="7">
    <location>
        <begin position="9"/>
        <end position="248"/>
    </location>
</feature>
<dbReference type="InterPro" id="IPR013449">
    <property type="entry name" value="Rhamnulokinase"/>
</dbReference>
<dbReference type="PANTHER" id="PTHR43095:SF5">
    <property type="entry name" value="XYLULOSE KINASE"/>
    <property type="match status" value="1"/>
</dbReference>
<dbReference type="InterPro" id="IPR018485">
    <property type="entry name" value="FGGY_C"/>
</dbReference>
<dbReference type="PIRSF" id="PIRSF000538">
    <property type="entry name" value="GlpK"/>
    <property type="match status" value="1"/>
</dbReference>
<evidence type="ECO:0000256" key="1">
    <source>
        <dbReference type="ARBA" id="ARBA00009156"/>
    </source>
</evidence>
<evidence type="ECO:0000313" key="10">
    <source>
        <dbReference type="Proteomes" id="UP000324383"/>
    </source>
</evidence>
<comment type="caution">
    <text evidence="9">The sequence shown here is derived from an EMBL/GenBank/DDBJ whole genome shotgun (WGS) entry which is preliminary data.</text>
</comment>
<gene>
    <name evidence="9" type="ORF">FNJ60_03360</name>
</gene>
<keyword evidence="3" id="KW-0547">Nucleotide-binding</keyword>
<dbReference type="Pfam" id="PF02782">
    <property type="entry name" value="FGGY_C"/>
    <property type="match status" value="1"/>
</dbReference>